<gene>
    <name evidence="2" type="primary">Dgkeos</name>
    <name evidence="2" type="synonym">A930013B10Rik</name>
</gene>
<reference evidence="1" key="8">
    <citation type="journal article" date="2005" name="Science">
        <title>Antisense Transcription in the Mammalian Transcriptome.</title>
        <authorList>
            <consortium name="RIKEN Genome Exploration Research Group and Genome Science Group (Genome Network Project Core Group) and the FANTOM Consortium"/>
        </authorList>
    </citation>
    <scope>NUCLEOTIDE SEQUENCE</scope>
    <source>
        <strain evidence="1">C57BL/6J</strain>
        <tissue evidence="1">Retina</tissue>
    </source>
</reference>
<reference evidence="1" key="5">
    <citation type="submission" date="2001-07" db="EMBL/GenBank/DDBJ databases">
        <authorList>
            <person name="Adachi J."/>
            <person name="Aizawa K."/>
            <person name="Akimura T."/>
            <person name="Arakawa T."/>
            <person name="Bono H."/>
            <person name="Carninci P."/>
            <person name="Fukuda S."/>
            <person name="Furuno M."/>
            <person name="Hanagaki T."/>
            <person name="Hara A."/>
            <person name="Hashizume W."/>
            <person name="Hayashida K."/>
            <person name="Hayatsu N."/>
            <person name="Hiramoto K."/>
            <person name="Hiraoka T."/>
            <person name="Hirozane T."/>
            <person name="Hori F."/>
            <person name="Imotani K."/>
            <person name="Ishii Y."/>
            <person name="Itoh M."/>
            <person name="Kagawa I."/>
            <person name="Kasukawa T."/>
            <person name="Katoh H."/>
            <person name="Kawai J."/>
            <person name="Kojima Y."/>
            <person name="Kondo S."/>
            <person name="Konno H."/>
            <person name="Kouda M."/>
            <person name="Koya S."/>
            <person name="Kurihara C."/>
            <person name="Matsuyama T."/>
            <person name="Miyazaki A."/>
            <person name="Murata M."/>
            <person name="Nakamura M."/>
            <person name="Nishi K."/>
            <person name="Nomura K."/>
            <person name="Numazaki R."/>
            <person name="Ohno M."/>
            <person name="Ohsato N."/>
            <person name="Okazaki Y."/>
            <person name="Saito R."/>
            <person name="Saitoh H."/>
            <person name="Sakai C."/>
            <person name="Sakai K."/>
            <person name="Sakazume N."/>
            <person name="Sano H."/>
            <person name="Sasaki D."/>
            <person name="Shibata K."/>
            <person name="Shinagawa A."/>
            <person name="Shiraki T."/>
            <person name="Sogabe Y."/>
            <person name="Tagami M."/>
            <person name="Tagawa A."/>
            <person name="Takahashi F."/>
            <person name="Takaku-Akahira S."/>
            <person name="Takeda Y."/>
            <person name="Tanaka T."/>
            <person name="Tomaru A."/>
            <person name="Toya T."/>
            <person name="Yasunishi A."/>
            <person name="Muramatsu M."/>
            <person name="Hayashizaki Y."/>
        </authorList>
    </citation>
    <scope>NUCLEOTIDE SEQUENCE</scope>
    <source>
        <strain evidence="1">C57BL/6J</strain>
        <tissue evidence="1">Retina</tissue>
    </source>
</reference>
<name>Q8C8U9_MOUSE</name>
<reference evidence="1" key="6">
    <citation type="journal article" date="2002" name="Nature">
        <title>Analysis of the mouse transcriptome based on functional annotation of 60,770 full-length cDNAs.</title>
        <authorList>
            <consortium name="The FANTOM Consortium and the RIKEN Genome Exploration Research Group Phase I and II Team"/>
        </authorList>
    </citation>
    <scope>NUCLEOTIDE SEQUENCE</scope>
    <source>
        <strain evidence="1">C57BL/6J</strain>
        <tissue evidence="1">Retina</tissue>
    </source>
</reference>
<dbReference type="AGR" id="MGI:3041185"/>
<reference evidence="1" key="1">
    <citation type="journal article" date="1999" name="Methods Enzymol.">
        <title>High-efficiency full-length cDNA cloning.</title>
        <authorList>
            <person name="Carninci P."/>
            <person name="Hayashizaki Y."/>
        </authorList>
    </citation>
    <scope>NUCLEOTIDE SEQUENCE</scope>
    <source>
        <strain evidence="1">C57BL/6J</strain>
        <tissue evidence="1">Retina</tissue>
    </source>
</reference>
<protein>
    <submittedName>
        <fullName evidence="1">Uncharacterized protein</fullName>
    </submittedName>
</protein>
<dbReference type="EMBL" id="AK044435">
    <property type="protein sequence ID" value="BAC31917.1"/>
    <property type="molecule type" value="mRNA"/>
</dbReference>
<reference evidence="1" key="2">
    <citation type="journal article" date="2000" name="Genome Res.">
        <title>Normalization and subtraction of cap-trapper-selected cDNAs to prepare full-length cDNA libraries for rapid discovery of new genes.</title>
        <authorList>
            <person name="Carninci P."/>
            <person name="Shibata Y."/>
            <person name="Hayatsu N."/>
            <person name="Sugahara Y."/>
            <person name="Shibata K."/>
            <person name="Itoh M."/>
            <person name="Konno H."/>
            <person name="Okazaki Y."/>
            <person name="Muramatsu M."/>
            <person name="Hayashizaki Y."/>
        </authorList>
    </citation>
    <scope>NUCLEOTIDE SEQUENCE</scope>
    <source>
        <strain evidence="1">C57BL/6J</strain>
        <tissue evidence="1">Retina</tissue>
    </source>
</reference>
<sequence length="147" mass="16675">MDSASQRRFQPGKAREDLVREDRSSWWKFPDHLPTCLWEDVLMAARLCLSDAEEALLGAPGLRSFVSLTSREIPPEELCLPWCFSQNECCVPQFQAVHFPLNIRLHPTSLPLCPHAAPSCLAWIAGWLWPSEPLLTLAVFTCWADTK</sequence>
<organism evidence="1">
    <name type="scientific">Mus musculus</name>
    <name type="common">Mouse</name>
    <dbReference type="NCBI Taxonomy" id="10090"/>
    <lineage>
        <taxon>Eukaryota</taxon>
        <taxon>Metazoa</taxon>
        <taxon>Chordata</taxon>
        <taxon>Craniata</taxon>
        <taxon>Vertebrata</taxon>
        <taxon>Euteleostomi</taxon>
        <taxon>Mammalia</taxon>
        <taxon>Eutheria</taxon>
        <taxon>Euarchontoglires</taxon>
        <taxon>Glires</taxon>
        <taxon>Rodentia</taxon>
        <taxon>Myomorpha</taxon>
        <taxon>Muroidea</taxon>
        <taxon>Muridae</taxon>
        <taxon>Murinae</taxon>
        <taxon>Mus</taxon>
        <taxon>Mus</taxon>
    </lineage>
</organism>
<dbReference type="AlphaFoldDB" id="Q8C8U9"/>
<accession>Q8C8U9</accession>
<dbReference type="MGI" id="MGI:3041185">
    <property type="gene designation" value="Dgkeos"/>
</dbReference>
<evidence type="ECO:0000313" key="2">
    <source>
        <dbReference type="MGI" id="MGI:3041185"/>
    </source>
</evidence>
<reference evidence="1" key="7">
    <citation type="journal article" date="2005" name="Science">
        <title>The Transcriptional Landscape of the Mammalian Genome.</title>
        <authorList>
            <consortium name="The FANTOM Consortium"/>
            <consortium name="Riken Genome Exploration Research Group and Genome Science Group (Genome Network Project Core Group)"/>
        </authorList>
    </citation>
    <scope>NUCLEOTIDE SEQUENCE</scope>
    <source>
        <strain evidence="1">C57BL/6J</strain>
        <tissue evidence="1">Retina</tissue>
    </source>
</reference>
<proteinExistence type="evidence at transcript level"/>
<reference evidence="1" key="4">
    <citation type="journal article" date="2001" name="Nature">
        <title>Functional annotation of a full-length mouse cDNA collection.</title>
        <authorList>
            <consortium name="The RIKEN Genome Exploration Research Group Phase II Team and the FANTOM Consortium"/>
        </authorList>
    </citation>
    <scope>NUCLEOTIDE SEQUENCE</scope>
    <source>
        <strain evidence="1">C57BL/6J</strain>
        <tissue evidence="1">Retina</tissue>
    </source>
</reference>
<evidence type="ECO:0000313" key="1">
    <source>
        <dbReference type="EMBL" id="BAC31917.1"/>
    </source>
</evidence>
<reference evidence="1" key="3">
    <citation type="journal article" date="2000" name="Genome Res.">
        <title>RIKEN integrated sequence analysis (RISA) system--384-format sequencing pipeline with 384 multicapillary sequencer.</title>
        <authorList>
            <person name="Shibata K."/>
            <person name="Itoh M."/>
            <person name="Aizawa K."/>
            <person name="Nagaoka S."/>
            <person name="Sasaki N."/>
            <person name="Carninci P."/>
            <person name="Konno H."/>
            <person name="Akiyama J."/>
            <person name="Nishi K."/>
            <person name="Kitsunai T."/>
            <person name="Tashiro H."/>
            <person name="Itoh M."/>
            <person name="Sumi N."/>
            <person name="Ishii Y."/>
            <person name="Nakamura S."/>
            <person name="Hazama M."/>
            <person name="Nishine T."/>
            <person name="Harada A."/>
            <person name="Yamamoto R."/>
            <person name="Matsumoto H."/>
            <person name="Sakaguchi S."/>
            <person name="Ikegami T."/>
            <person name="Kashiwagi K."/>
            <person name="Fujiwake S."/>
            <person name="Inoue K."/>
            <person name="Togawa Y."/>
            <person name="Izawa M."/>
            <person name="Ohara E."/>
            <person name="Watahiki M."/>
            <person name="Yoneda Y."/>
            <person name="Ishikawa T."/>
            <person name="Ozawa K."/>
            <person name="Tanaka T."/>
            <person name="Matsuura S."/>
            <person name="Kawai J."/>
            <person name="Okazaki Y."/>
            <person name="Muramatsu M."/>
            <person name="Inoue Y."/>
            <person name="Kira A."/>
            <person name="Hayashizaki Y."/>
        </authorList>
    </citation>
    <scope>NUCLEOTIDE SEQUENCE</scope>
    <source>
        <strain evidence="1">C57BL/6J</strain>
        <tissue evidence="1">Retina</tissue>
    </source>
</reference>